<organism evidence="4 5">
    <name type="scientific">Penicillium oxalicum (strain 114-2 / CGMCC 5302)</name>
    <name type="common">Penicillium decumbens</name>
    <dbReference type="NCBI Taxonomy" id="933388"/>
    <lineage>
        <taxon>Eukaryota</taxon>
        <taxon>Fungi</taxon>
        <taxon>Dikarya</taxon>
        <taxon>Ascomycota</taxon>
        <taxon>Pezizomycotina</taxon>
        <taxon>Eurotiomycetes</taxon>
        <taxon>Eurotiomycetidae</taxon>
        <taxon>Eurotiales</taxon>
        <taxon>Aspergillaceae</taxon>
        <taxon>Penicillium</taxon>
    </lineage>
</organism>
<accession>S8ASM5</accession>
<evidence type="ECO:0000256" key="2">
    <source>
        <dbReference type="SAM" id="MobiDB-lite"/>
    </source>
</evidence>
<evidence type="ECO:0000259" key="3">
    <source>
        <dbReference type="Pfam" id="PF03981"/>
    </source>
</evidence>
<evidence type="ECO:0000313" key="4">
    <source>
        <dbReference type="EMBL" id="EPS29093.1"/>
    </source>
</evidence>
<feature type="domain" description="Ubiquinol-cytochrome c chaperone" evidence="3">
    <location>
        <begin position="144"/>
        <end position="287"/>
    </location>
</feature>
<dbReference type="InterPro" id="IPR007129">
    <property type="entry name" value="Ubiqinol_cyt_c_chaperone_CPB3"/>
</dbReference>
<keyword evidence="5" id="KW-1185">Reference proteome</keyword>
<name>S8ASM5_PENO1</name>
<dbReference type="Pfam" id="PF03981">
    <property type="entry name" value="Ubiq_cyt_C_chap"/>
    <property type="match status" value="1"/>
</dbReference>
<dbReference type="eggNOG" id="KOG2873">
    <property type="taxonomic scope" value="Eukaryota"/>
</dbReference>
<reference evidence="4 5" key="1">
    <citation type="journal article" date="2013" name="PLoS ONE">
        <title>Genomic and secretomic analyses reveal unique features of the lignocellulolytic enzyme system of Penicillium decumbens.</title>
        <authorList>
            <person name="Liu G."/>
            <person name="Zhang L."/>
            <person name="Wei X."/>
            <person name="Zou G."/>
            <person name="Qin Y."/>
            <person name="Ma L."/>
            <person name="Li J."/>
            <person name="Zheng H."/>
            <person name="Wang S."/>
            <person name="Wang C."/>
            <person name="Xun L."/>
            <person name="Zhao G.-P."/>
            <person name="Zhou Z."/>
            <person name="Qu Y."/>
        </authorList>
    </citation>
    <scope>NUCLEOTIDE SEQUENCE [LARGE SCALE GENOMIC DNA]</scope>
    <source>
        <strain evidence="5">114-2 / CGMCC 5302</strain>
    </source>
</reference>
<gene>
    <name evidence="4" type="ORF">PDE_04042</name>
</gene>
<dbReference type="PANTHER" id="PTHR12184:SF1">
    <property type="entry name" value="UBIQUINOL-CYTOCHROME-C REDUCTASE COMPLEX ASSEMBLY FACTOR 1"/>
    <property type="match status" value="1"/>
</dbReference>
<feature type="compositionally biased region" description="Polar residues" evidence="2">
    <location>
        <begin position="29"/>
        <end position="52"/>
    </location>
</feature>
<dbReference type="OrthoDB" id="10253878at2759"/>
<comment type="similarity">
    <text evidence="1">Belongs to the CBP3 family.</text>
</comment>
<dbReference type="AlphaFoldDB" id="S8ASM5"/>
<dbReference type="Proteomes" id="UP000019376">
    <property type="component" value="Unassembled WGS sequence"/>
</dbReference>
<dbReference type="STRING" id="933388.S8ASM5"/>
<dbReference type="PhylomeDB" id="S8ASM5"/>
<dbReference type="EMBL" id="KB644411">
    <property type="protein sequence ID" value="EPS29093.1"/>
    <property type="molecule type" value="Genomic_DNA"/>
</dbReference>
<sequence length="315" mass="35348">MSTIRVSSLWARELRGSQLQHVQRQVNSRGYLSTTSCSTPTLVRSENTTQHATSRSTPSSSRRISSTSHTYAQGSALSRLAKSALSPGSSAETYVAYGMTQKLFQACSSQADYQVPQATQKDVPVPTTESGEHLGVSDSWWYKELGLIPTFSTWSQITFLHMYLLTVRLRALPNRDSFQTYSRHLIDHFSHNAEHRMDDLHDIGSRSIRNKYLKDLFVQWRGIIAAYDEGLVKGDAVLGAAVWRNLWKAEAVGPDGKELDWSKIAWVVAYMRRVTAQLGRMEEADIVMELSGAMGTESKIFGYSPLDRKMVEGMK</sequence>
<dbReference type="InterPro" id="IPR021150">
    <property type="entry name" value="Ubiq_cyt_c_chap"/>
</dbReference>
<protein>
    <recommendedName>
        <fullName evidence="3">Ubiquinol-cytochrome c chaperone domain-containing protein</fullName>
    </recommendedName>
</protein>
<feature type="compositionally biased region" description="Low complexity" evidence="2">
    <location>
        <begin position="53"/>
        <end position="68"/>
    </location>
</feature>
<dbReference type="GO" id="GO:0005739">
    <property type="term" value="C:mitochondrion"/>
    <property type="evidence" value="ECO:0007669"/>
    <property type="project" value="TreeGrafter"/>
</dbReference>
<evidence type="ECO:0000313" key="5">
    <source>
        <dbReference type="Proteomes" id="UP000019376"/>
    </source>
</evidence>
<evidence type="ECO:0000256" key="1">
    <source>
        <dbReference type="ARBA" id="ARBA00006407"/>
    </source>
</evidence>
<dbReference type="HOGENOM" id="CLU_053729_1_0_1"/>
<proteinExistence type="inferred from homology"/>
<feature type="region of interest" description="Disordered" evidence="2">
    <location>
        <begin position="29"/>
        <end position="68"/>
    </location>
</feature>
<dbReference type="GO" id="GO:0034551">
    <property type="term" value="P:mitochondrial respiratory chain complex III assembly"/>
    <property type="evidence" value="ECO:0007669"/>
    <property type="project" value="TreeGrafter"/>
</dbReference>
<dbReference type="PANTHER" id="PTHR12184">
    <property type="entry name" value="UBIQUINOL-CYTOCHROME C REDUCTASE COMPLEX ASSEMBLY FACTOR 1 FAMILY MEMBER"/>
    <property type="match status" value="1"/>
</dbReference>